<feature type="chain" id="PRO_5020381206" description="DUF2846 domain-containing protein" evidence="1">
    <location>
        <begin position="19"/>
        <end position="132"/>
    </location>
</feature>
<organism evidence="2 3">
    <name type="scientific">Sphingomonas naasensis</name>
    <dbReference type="NCBI Taxonomy" id="1344951"/>
    <lineage>
        <taxon>Bacteria</taxon>
        <taxon>Pseudomonadati</taxon>
        <taxon>Pseudomonadota</taxon>
        <taxon>Alphaproteobacteria</taxon>
        <taxon>Sphingomonadales</taxon>
        <taxon>Sphingomonadaceae</taxon>
        <taxon>Sphingomonas</taxon>
    </lineage>
</organism>
<feature type="signal peptide" evidence="1">
    <location>
        <begin position="1"/>
        <end position="18"/>
    </location>
</feature>
<name>A0A4S1WEF1_9SPHN</name>
<evidence type="ECO:0000313" key="3">
    <source>
        <dbReference type="Proteomes" id="UP000309848"/>
    </source>
</evidence>
<keyword evidence="1" id="KW-0732">Signal</keyword>
<proteinExistence type="predicted"/>
<gene>
    <name evidence="2" type="ORF">E5A74_15460</name>
</gene>
<dbReference type="AlphaFoldDB" id="A0A4S1WEF1"/>
<dbReference type="OrthoDB" id="7428674at2"/>
<dbReference type="Proteomes" id="UP000309848">
    <property type="component" value="Unassembled WGS sequence"/>
</dbReference>
<dbReference type="RefSeq" id="WP_135986532.1">
    <property type="nucleotide sequence ID" value="NZ_JAASQM010000001.1"/>
</dbReference>
<reference evidence="2 3" key="1">
    <citation type="submission" date="2019-04" db="EMBL/GenBank/DDBJ databases">
        <title>Sphingomonas psychrotolerans sp. nov., isolated from soil in the Tianshan Mountains, Xinjiang, China.</title>
        <authorList>
            <person name="Luo Y."/>
            <person name="Sheng H."/>
        </authorList>
    </citation>
    <scope>NUCLEOTIDE SEQUENCE [LARGE SCALE GENOMIC DNA]</scope>
    <source>
        <strain evidence="2 3">KIS18-15</strain>
    </source>
</reference>
<sequence length="132" mass="14081">MLRAGLLAMLLVASGQGAQEAAPATGKGRVLFYRTGGFYYALRDCPLFAEAAGGPVRLAALGGGRYFATEVDPGTHRFAASDKLRRAVAVEVEAGRTHYVRCHFSGFPGSPRLVETHRGEFERVSGDLAPAR</sequence>
<protein>
    <recommendedName>
        <fullName evidence="4">DUF2846 domain-containing protein</fullName>
    </recommendedName>
</protein>
<accession>A0A4S1WEF1</accession>
<keyword evidence="3" id="KW-1185">Reference proteome</keyword>
<comment type="caution">
    <text evidence="2">The sequence shown here is derived from an EMBL/GenBank/DDBJ whole genome shotgun (WGS) entry which is preliminary data.</text>
</comment>
<evidence type="ECO:0000313" key="2">
    <source>
        <dbReference type="EMBL" id="TGX39977.1"/>
    </source>
</evidence>
<dbReference type="EMBL" id="SRXU01000007">
    <property type="protein sequence ID" value="TGX39977.1"/>
    <property type="molecule type" value="Genomic_DNA"/>
</dbReference>
<evidence type="ECO:0008006" key="4">
    <source>
        <dbReference type="Google" id="ProtNLM"/>
    </source>
</evidence>
<evidence type="ECO:0000256" key="1">
    <source>
        <dbReference type="SAM" id="SignalP"/>
    </source>
</evidence>